<reference evidence="2" key="1">
    <citation type="journal article" date="2011" name="Nat. Commun.">
        <title>Effector diversification within compartments of the Leptosphaeria maculans genome affected by Repeat-Induced Point mutations.</title>
        <authorList>
            <person name="Rouxel T."/>
            <person name="Grandaubert J."/>
            <person name="Hane J.K."/>
            <person name="Hoede C."/>
            <person name="van de Wouw A.P."/>
            <person name="Couloux A."/>
            <person name="Dominguez V."/>
            <person name="Anthouard V."/>
            <person name="Bally P."/>
            <person name="Bourras S."/>
            <person name="Cozijnsen A.J."/>
            <person name="Ciuffetti L.M."/>
            <person name="Degrave A."/>
            <person name="Dilmaghani A."/>
            <person name="Duret L."/>
            <person name="Fudal I."/>
            <person name="Goodwin S.B."/>
            <person name="Gout L."/>
            <person name="Glaser N."/>
            <person name="Linglin J."/>
            <person name="Kema G.H.J."/>
            <person name="Lapalu N."/>
            <person name="Lawrence C.B."/>
            <person name="May K."/>
            <person name="Meyer M."/>
            <person name="Ollivier B."/>
            <person name="Poulain J."/>
            <person name="Schoch C.L."/>
            <person name="Simon A."/>
            <person name="Spatafora J.W."/>
            <person name="Stachowiak A."/>
            <person name="Turgeon B.G."/>
            <person name="Tyler B.M."/>
            <person name="Vincent D."/>
            <person name="Weissenbach J."/>
            <person name="Amselem J."/>
            <person name="Quesneville H."/>
            <person name="Oliver R.P."/>
            <person name="Wincker P."/>
            <person name="Balesdent M.-H."/>
            <person name="Howlett B.J."/>
        </authorList>
    </citation>
    <scope>NUCLEOTIDE SEQUENCE [LARGE SCALE GENOMIC DNA]</scope>
    <source>
        <strain evidence="2">JN3 / isolate v23.1.3 / race Av1-4-5-6-7-8</strain>
    </source>
</reference>
<keyword evidence="2" id="KW-1185">Reference proteome</keyword>
<dbReference type="VEuPathDB" id="FungiDB:LEMA_uP099670.1"/>
<evidence type="ECO:0000313" key="2">
    <source>
        <dbReference type="Proteomes" id="UP000002668"/>
    </source>
</evidence>
<proteinExistence type="predicted"/>
<gene>
    <name evidence="1" type="ORF">LEMA_uP099670.1</name>
</gene>
<evidence type="ECO:0000313" key="1">
    <source>
        <dbReference type="EMBL" id="CBX96836.1"/>
    </source>
</evidence>
<dbReference type="AlphaFoldDB" id="E4ZZX6"/>
<organism evidence="2">
    <name type="scientific">Leptosphaeria maculans (strain JN3 / isolate v23.1.3 / race Av1-4-5-6-7-8)</name>
    <name type="common">Blackleg fungus</name>
    <name type="synonym">Phoma lingam</name>
    <dbReference type="NCBI Taxonomy" id="985895"/>
    <lineage>
        <taxon>Eukaryota</taxon>
        <taxon>Fungi</taxon>
        <taxon>Dikarya</taxon>
        <taxon>Ascomycota</taxon>
        <taxon>Pezizomycotina</taxon>
        <taxon>Dothideomycetes</taxon>
        <taxon>Pleosporomycetidae</taxon>
        <taxon>Pleosporales</taxon>
        <taxon>Pleosporineae</taxon>
        <taxon>Leptosphaeriaceae</taxon>
        <taxon>Plenodomus</taxon>
        <taxon>Plenodomus lingam/Leptosphaeria maculans species complex</taxon>
    </lineage>
</organism>
<dbReference type="Proteomes" id="UP000002668">
    <property type="component" value="Genome"/>
</dbReference>
<protein>
    <submittedName>
        <fullName evidence="1">Predicted protein</fullName>
    </submittedName>
</protein>
<sequence>MSALYGSANETQLLFTTHLACVTESQIHSIPVQDPSSRILRRMSQAVCAVCT</sequence>
<name>E4ZZX6_LEPMJ</name>
<dbReference type="HOGENOM" id="CLU_3087676_0_0_1"/>
<dbReference type="EMBL" id="FP929130">
    <property type="protein sequence ID" value="CBX96836.1"/>
    <property type="molecule type" value="Genomic_DNA"/>
</dbReference>
<dbReference type="InParanoid" id="E4ZZX6"/>
<accession>E4ZZX6</accession>